<keyword evidence="1" id="KW-0732">Signal</keyword>
<dbReference type="HOGENOM" id="CLU_1045459_0_0_0"/>
<proteinExistence type="predicted"/>
<feature type="chain" id="PRO_5003230257" description="DUF4198 domain-containing protein" evidence="1">
    <location>
        <begin position="21"/>
        <end position="259"/>
    </location>
</feature>
<name>E8X5P4_GRATM</name>
<dbReference type="KEGG" id="acm:AciX9_3670"/>
<gene>
    <name evidence="2" type="ordered locus">AciX9_3670</name>
</gene>
<dbReference type="eggNOG" id="ENOG5030AN2">
    <property type="taxonomic scope" value="Bacteria"/>
</dbReference>
<evidence type="ECO:0000256" key="1">
    <source>
        <dbReference type="SAM" id="SignalP"/>
    </source>
</evidence>
<evidence type="ECO:0000313" key="3">
    <source>
        <dbReference type="Proteomes" id="UP000000343"/>
    </source>
</evidence>
<reference evidence="3" key="1">
    <citation type="submission" date="2011-01" db="EMBL/GenBank/DDBJ databases">
        <title>Complete sequence of chromosome of Acidobacterium sp. MP5ACTX9.</title>
        <authorList>
            <consortium name="US DOE Joint Genome Institute"/>
            <person name="Lucas S."/>
            <person name="Copeland A."/>
            <person name="Lapidus A."/>
            <person name="Cheng J.-F."/>
            <person name="Goodwin L."/>
            <person name="Pitluck S."/>
            <person name="Teshima H."/>
            <person name="Detter J.C."/>
            <person name="Han C."/>
            <person name="Tapia R."/>
            <person name="Land M."/>
            <person name="Hauser L."/>
            <person name="Kyrpides N."/>
            <person name="Ivanova N."/>
            <person name="Ovchinnikova G."/>
            <person name="Pagani I."/>
            <person name="Rawat S.R."/>
            <person name="Mannisto M."/>
            <person name="Haggblom M.M."/>
            <person name="Woyke T."/>
        </authorList>
    </citation>
    <scope>NUCLEOTIDE SEQUENCE [LARGE SCALE GENOMIC DNA]</scope>
    <source>
        <strain evidence="3">MP5ACTX9</strain>
    </source>
</reference>
<organism evidence="3">
    <name type="scientific">Granulicella tundricola (strain ATCC BAA-1859 / DSM 23138 / MP5ACTX9)</name>
    <dbReference type="NCBI Taxonomy" id="1198114"/>
    <lineage>
        <taxon>Bacteria</taxon>
        <taxon>Pseudomonadati</taxon>
        <taxon>Acidobacteriota</taxon>
        <taxon>Terriglobia</taxon>
        <taxon>Terriglobales</taxon>
        <taxon>Acidobacteriaceae</taxon>
        <taxon>Granulicella</taxon>
    </lineage>
</organism>
<evidence type="ECO:0000313" key="2">
    <source>
        <dbReference type="EMBL" id="ADW70671.1"/>
    </source>
</evidence>
<accession>E8X5P4</accession>
<dbReference type="EMBL" id="CP002480">
    <property type="protein sequence ID" value="ADW70671.1"/>
    <property type="molecule type" value="Genomic_DNA"/>
</dbReference>
<evidence type="ECO:0008006" key="4">
    <source>
        <dbReference type="Google" id="ProtNLM"/>
    </source>
</evidence>
<keyword evidence="3" id="KW-1185">Reference proteome</keyword>
<dbReference type="PaxDb" id="1198114-AciX9_3670"/>
<dbReference type="AlphaFoldDB" id="E8X5P4"/>
<dbReference type="RefSeq" id="WP_013581980.1">
    <property type="nucleotide sequence ID" value="NC_015064.1"/>
</dbReference>
<protein>
    <recommendedName>
        <fullName evidence="4">DUF4198 domain-containing protein</fullName>
    </recommendedName>
</protein>
<sequence>MHVRPLHLASLALLASNLFAEPIPVRHIQGTAHGFLSIRSLDGKLLAAGDLIQVAHADRVTSRLTFHFRDGSLDDETTTFTQSGSFHLISDHHIQRGPSFPKPLDLTIEANGQLTFRILGGDGKPQTTQEHMDLPPDVANGMQLTLLMNLSADSPEIKVPFVVTVGKPRLIHFAVKPEGEETFTIGGVHRKATDFTVKPELGGLVGLVAPLVGKQPPDCHVWIMEGLAPAFIREEGQLYYGGPIWRIEQISAAFPAATR</sequence>
<dbReference type="Proteomes" id="UP000000343">
    <property type="component" value="Chromosome"/>
</dbReference>
<feature type="signal peptide" evidence="1">
    <location>
        <begin position="1"/>
        <end position="20"/>
    </location>
</feature>